<dbReference type="Gene3D" id="3.10.20.310">
    <property type="entry name" value="membrane protein fhac"/>
    <property type="match status" value="1"/>
</dbReference>
<dbReference type="PANTHER" id="PTHR12815">
    <property type="entry name" value="SORTING AND ASSEMBLY MACHINERY SAMM50 PROTEIN FAMILY MEMBER"/>
    <property type="match status" value="1"/>
</dbReference>
<name>A0ABZ3D6T2_9PROT</name>
<evidence type="ECO:0000256" key="3">
    <source>
        <dbReference type="ARBA" id="ARBA00022692"/>
    </source>
</evidence>
<evidence type="ECO:0000256" key="1">
    <source>
        <dbReference type="ARBA" id="ARBA00004370"/>
    </source>
</evidence>
<protein>
    <submittedName>
        <fullName evidence="6">BamA/TamA family outer membrane protein</fullName>
    </submittedName>
</protein>
<keyword evidence="4" id="KW-0472">Membrane</keyword>
<evidence type="ECO:0000259" key="5">
    <source>
        <dbReference type="PROSITE" id="PS51779"/>
    </source>
</evidence>
<evidence type="ECO:0000256" key="2">
    <source>
        <dbReference type="ARBA" id="ARBA00022452"/>
    </source>
</evidence>
<keyword evidence="7" id="KW-1185">Reference proteome</keyword>
<dbReference type="EMBL" id="CP152276">
    <property type="protein sequence ID" value="XAE43330.1"/>
    <property type="molecule type" value="Genomic_DNA"/>
</dbReference>
<comment type="subcellular location">
    <subcellularLocation>
        <location evidence="1">Membrane</location>
    </subcellularLocation>
</comment>
<dbReference type="PROSITE" id="PS51779">
    <property type="entry name" value="POTRA"/>
    <property type="match status" value="1"/>
</dbReference>
<dbReference type="InterPro" id="IPR010827">
    <property type="entry name" value="BamA/TamA_POTRA"/>
</dbReference>
<sequence>MLGADPQTYTTTIRPTGQADLDSAINASSSLLALQKTRAVSPFALAGRIRNDYARLATALDSYGYYAATVRIQVGLRPAGNAVPGAAMDGRSPHLPEWLQAVPQGQTVQVTITPTRGALFHLGHVTLRPAPGDGPAPIVLDAPEKAALGLAAGQPAIASDVLAAGARLQSQLKEEGHALAQVGTPTAWLRPQTQTLDVEYVVHRGPVVTIGTITLSGLVHTHPAFIARRLTIHPDQLYQPSKIEAARQDLASLGIFSDVQVADMPPLSADRQMPLDFAFTEGKRRLVALQAGFSTDLGGRAGVSWTHDNMFGNAEQLRLTALITGLGGSAQQGLGYDVYADLMKPDFGSRNQNLSVRVEGIRQLLYSYRQTALLVRAGIVRRLGRFWNVSYGAQAEQEQIQQMGMTNDYTIVSLPLSANFDNTGLSNPIDPATHGARVSLGATPSMSLNSHTAFFTILQATGSTYFDLAHLGIARPGRSVLAVRAVVGSVQGASTFDIPPDQRLYAGGSATVRGFRYQGVGPQFPNTKFAIGGTAMDAGSVEFRQRLFKSFGAALFADAGQVATGSAPFHGTLRVGAGGGVRYYTPIGPVRVDVAMPLNRPPHGDTWELYIGLGETF</sequence>
<dbReference type="Proteomes" id="UP001449795">
    <property type="component" value="Chromosome"/>
</dbReference>
<evidence type="ECO:0000256" key="4">
    <source>
        <dbReference type="ARBA" id="ARBA00023136"/>
    </source>
</evidence>
<dbReference type="Gene3D" id="2.40.160.50">
    <property type="entry name" value="membrane protein fhac: a member of the omp85/tpsb transporter family"/>
    <property type="match status" value="1"/>
</dbReference>
<dbReference type="Pfam" id="PF07244">
    <property type="entry name" value="POTRA"/>
    <property type="match status" value="1"/>
</dbReference>
<dbReference type="Pfam" id="PF01103">
    <property type="entry name" value="Omp85"/>
    <property type="match status" value="1"/>
</dbReference>
<keyword evidence="2" id="KW-1134">Transmembrane beta strand</keyword>
<gene>
    <name evidence="6" type="ORF">AAC691_02370</name>
</gene>
<organism evidence="6 7">
    <name type="scientific">Nguyenibacter vanlangensis</name>
    <dbReference type="NCBI Taxonomy" id="1216886"/>
    <lineage>
        <taxon>Bacteria</taxon>
        <taxon>Pseudomonadati</taxon>
        <taxon>Pseudomonadota</taxon>
        <taxon>Alphaproteobacteria</taxon>
        <taxon>Acetobacterales</taxon>
        <taxon>Acetobacteraceae</taxon>
        <taxon>Nguyenibacter</taxon>
    </lineage>
</organism>
<dbReference type="InterPro" id="IPR034746">
    <property type="entry name" value="POTRA"/>
</dbReference>
<feature type="domain" description="POTRA" evidence="5">
    <location>
        <begin position="208"/>
        <end position="282"/>
    </location>
</feature>
<evidence type="ECO:0000313" key="7">
    <source>
        <dbReference type="Proteomes" id="UP001449795"/>
    </source>
</evidence>
<evidence type="ECO:0000313" key="6">
    <source>
        <dbReference type="EMBL" id="XAE43330.1"/>
    </source>
</evidence>
<dbReference type="RefSeq" id="WP_342628817.1">
    <property type="nucleotide sequence ID" value="NZ_CP152276.1"/>
</dbReference>
<dbReference type="PANTHER" id="PTHR12815:SF18">
    <property type="entry name" value="SORTING AND ASSEMBLY MACHINERY COMPONENT 50 HOMOLOG"/>
    <property type="match status" value="1"/>
</dbReference>
<reference evidence="6 7" key="1">
    <citation type="submission" date="2024-04" db="EMBL/GenBank/DDBJ databases">
        <title>Complete genome sequence of Nguyenibacter vanlangesis HBCM-1154, a strain capable of nitrogen fixation, IAA production, and phosphorus solubilization isolated from sugarcane soil.</title>
        <authorList>
            <person name="MY HANH P."/>
        </authorList>
    </citation>
    <scope>NUCLEOTIDE SEQUENCE [LARGE SCALE GENOMIC DNA]</scope>
    <source>
        <strain evidence="6 7">HBCM 1154</strain>
    </source>
</reference>
<accession>A0ABZ3D6T2</accession>
<dbReference type="InterPro" id="IPR039910">
    <property type="entry name" value="D15-like"/>
</dbReference>
<keyword evidence="3" id="KW-0812">Transmembrane</keyword>
<dbReference type="InterPro" id="IPR000184">
    <property type="entry name" value="Bac_surfAg_D15"/>
</dbReference>
<proteinExistence type="predicted"/>